<dbReference type="Pfam" id="PF07905">
    <property type="entry name" value="PucR"/>
    <property type="match status" value="1"/>
</dbReference>
<dbReference type="PANTHER" id="PTHR33744">
    <property type="entry name" value="CARBOHYDRATE DIACID REGULATOR"/>
    <property type="match status" value="1"/>
</dbReference>
<dbReference type="InterPro" id="IPR025736">
    <property type="entry name" value="PucR_C-HTH_dom"/>
</dbReference>
<feature type="domain" description="Purine catabolism PurC-like" evidence="1">
    <location>
        <begin position="17"/>
        <end position="129"/>
    </location>
</feature>
<evidence type="ECO:0000313" key="4">
    <source>
        <dbReference type="Proteomes" id="UP001596047"/>
    </source>
</evidence>
<evidence type="ECO:0000259" key="1">
    <source>
        <dbReference type="Pfam" id="PF07905"/>
    </source>
</evidence>
<protein>
    <submittedName>
        <fullName evidence="3">PucR family transcriptional regulator</fullName>
    </submittedName>
</protein>
<organism evidence="3 4">
    <name type="scientific">Paenibacillus solisilvae</name>
    <dbReference type="NCBI Taxonomy" id="2486751"/>
    <lineage>
        <taxon>Bacteria</taxon>
        <taxon>Bacillati</taxon>
        <taxon>Bacillota</taxon>
        <taxon>Bacilli</taxon>
        <taxon>Bacillales</taxon>
        <taxon>Paenibacillaceae</taxon>
        <taxon>Paenibacillus</taxon>
    </lineage>
</organism>
<feature type="domain" description="PucR C-terminal helix-turn-helix" evidence="2">
    <location>
        <begin position="459"/>
        <end position="516"/>
    </location>
</feature>
<evidence type="ECO:0000313" key="3">
    <source>
        <dbReference type="EMBL" id="MFC5653342.1"/>
    </source>
</evidence>
<gene>
    <name evidence="3" type="ORF">ACFPYJ_30350</name>
</gene>
<proteinExistence type="predicted"/>
<dbReference type="Pfam" id="PF13556">
    <property type="entry name" value="HTH_30"/>
    <property type="match status" value="1"/>
</dbReference>
<dbReference type="RefSeq" id="WP_379191994.1">
    <property type="nucleotide sequence ID" value="NZ_JBHSOW010000121.1"/>
</dbReference>
<keyword evidence="4" id="KW-1185">Reference proteome</keyword>
<comment type="caution">
    <text evidence="3">The sequence shown here is derived from an EMBL/GenBank/DDBJ whole genome shotgun (WGS) entry which is preliminary data.</text>
</comment>
<dbReference type="Gene3D" id="1.10.10.2840">
    <property type="entry name" value="PucR C-terminal helix-turn-helix domain"/>
    <property type="match status" value="1"/>
</dbReference>
<dbReference type="InterPro" id="IPR012914">
    <property type="entry name" value="PucR_dom"/>
</dbReference>
<evidence type="ECO:0000259" key="2">
    <source>
        <dbReference type="Pfam" id="PF13556"/>
    </source>
</evidence>
<dbReference type="InterPro" id="IPR051448">
    <property type="entry name" value="CdaR-like_regulators"/>
</dbReference>
<name>A0ABW0W7S1_9BACL</name>
<dbReference type="PANTHER" id="PTHR33744:SF1">
    <property type="entry name" value="DNA-BINDING TRANSCRIPTIONAL ACTIVATOR ADER"/>
    <property type="match status" value="1"/>
</dbReference>
<sequence length="538" mass="62231">MDGISVVELIQRRSHLFNNQPILAGKSGIHRLVTNVNVMEVPDIYEQVRVGDLLLTTGFSIKDNILAQEKLIIGLAERNITAIAIKRKRYIYTLPKKMLEHADIYQIPIIDLSMETNFSHVISEVLDEILSHKVRMMDQVHQSLQHLTQLLVMGESLKTFVENLSFYLSHKFSLLTFKGERICPIEGLEWPERGMLSSRQARVQAYEGIKLYNQSNGVKNTCWIPIERNSECLGYLAFNQSDLQLSPSHVMILQHAVKLLALKLTNQYGIHHVEERFKEIFLRKWILGEITEKEAILLQASAVGLSLYDRYICILTSSIGEIPLQDRILRNKTLVQQEILIVPIDQQLAILIPEKVYSNKSFSLPEIEQYLKDEAHLKFIRLGISSTKTIDHIHAAYRETKDTLSIFAAIDPERSLCYFEQLGIYHSFYGMANNEELILPLLQILKPLLRKEGKNNDELLETLSCYIYQSGNVKETAKLLFRHYNSVLYRLERIESILQISVRDPEHLFQLQLAIRFYEFIKKLDPQLLSKTIQIMEI</sequence>
<dbReference type="InterPro" id="IPR042070">
    <property type="entry name" value="PucR_C-HTH_sf"/>
</dbReference>
<dbReference type="Proteomes" id="UP001596047">
    <property type="component" value="Unassembled WGS sequence"/>
</dbReference>
<accession>A0ABW0W7S1</accession>
<reference evidence="4" key="1">
    <citation type="journal article" date="2019" name="Int. J. Syst. Evol. Microbiol.">
        <title>The Global Catalogue of Microorganisms (GCM) 10K type strain sequencing project: providing services to taxonomists for standard genome sequencing and annotation.</title>
        <authorList>
            <consortium name="The Broad Institute Genomics Platform"/>
            <consortium name="The Broad Institute Genome Sequencing Center for Infectious Disease"/>
            <person name="Wu L."/>
            <person name="Ma J."/>
        </authorList>
    </citation>
    <scope>NUCLEOTIDE SEQUENCE [LARGE SCALE GENOMIC DNA]</scope>
    <source>
        <strain evidence="4">CGMCC 1.3240</strain>
    </source>
</reference>
<dbReference type="EMBL" id="JBHSOW010000121">
    <property type="protein sequence ID" value="MFC5653342.1"/>
    <property type="molecule type" value="Genomic_DNA"/>
</dbReference>